<organism evidence="5 6">
    <name type="scientific">Arabidopsis thaliana</name>
    <name type="common">Mouse-ear cress</name>
    <dbReference type="NCBI Taxonomy" id="3702"/>
    <lineage>
        <taxon>Eukaryota</taxon>
        <taxon>Viridiplantae</taxon>
        <taxon>Streptophyta</taxon>
        <taxon>Embryophyta</taxon>
        <taxon>Tracheophyta</taxon>
        <taxon>Spermatophyta</taxon>
        <taxon>Magnoliopsida</taxon>
        <taxon>eudicotyledons</taxon>
        <taxon>Gunneridae</taxon>
        <taxon>Pentapetalae</taxon>
        <taxon>rosids</taxon>
        <taxon>malvids</taxon>
        <taxon>Brassicales</taxon>
        <taxon>Brassicaceae</taxon>
        <taxon>Camelineae</taxon>
        <taxon>Arabidopsis</taxon>
    </lineage>
</organism>
<dbReference type="GO" id="GO:0003723">
    <property type="term" value="F:RNA binding"/>
    <property type="evidence" value="ECO:0007669"/>
    <property type="project" value="UniProtKB-UniRule"/>
</dbReference>
<evidence type="ECO:0000313" key="5">
    <source>
        <dbReference type="EMBL" id="OAO97865.1"/>
    </source>
</evidence>
<evidence type="ECO:0000256" key="1">
    <source>
        <dbReference type="PROSITE-ProRule" id="PRU00176"/>
    </source>
</evidence>
<dbReference type="EMBL" id="LUHQ01000004">
    <property type="protein sequence ID" value="OAO97865.1"/>
    <property type="molecule type" value="Genomic_DNA"/>
</dbReference>
<sequence length="260" mass="29057">MNGPPDRVDFKPMGPHHGGSFRPMGFAYDDGFRPMGPNGGVGGEGTRSIVGARYNYPAKYPPSESPDRRRFIGKAMESDYSVRPTTPPVQQPLSGQKRGYPISDHGSFTGTDVSDRSSTVKLFVGSVPRTATEEEIRPYFEQHGNVLEVALIKDKRTGQQQGMSISILLGNSRELYFLKFQVSLKRLMGSNPSLIIGLQLFATIFGLIAYACQRLICVRFCHRRRLPVLRKGLCTYVGQIDFATCVYSRTLDVFEKCRIY</sequence>
<evidence type="ECO:0000313" key="6">
    <source>
        <dbReference type="Proteomes" id="UP000078284"/>
    </source>
</evidence>
<feature type="region of interest" description="Disordered" evidence="2">
    <location>
        <begin position="80"/>
        <end position="101"/>
    </location>
</feature>
<dbReference type="SUPFAM" id="SSF54928">
    <property type="entry name" value="RNA-binding domain, RBD"/>
    <property type="match status" value="1"/>
</dbReference>
<gene>
    <name evidence="5" type="ordered locus">AXX17_At4g19120</name>
</gene>
<protein>
    <submittedName>
        <fullName evidence="5">FCA</fullName>
    </submittedName>
</protein>
<keyword evidence="3" id="KW-0472">Membrane</keyword>
<proteinExistence type="predicted"/>
<keyword evidence="1" id="KW-0694">RNA-binding</keyword>
<name>A0A178UW70_ARATH</name>
<dbReference type="PANTHER" id="PTHR15241">
    <property type="entry name" value="TRANSFORMER-2-RELATED"/>
    <property type="match status" value="1"/>
</dbReference>
<keyword evidence="3" id="KW-1133">Transmembrane helix</keyword>
<evidence type="ECO:0000256" key="2">
    <source>
        <dbReference type="SAM" id="MobiDB-lite"/>
    </source>
</evidence>
<dbReference type="ExpressionAtlas" id="A0A178UW70">
    <property type="expression patterns" value="baseline and differential"/>
</dbReference>
<keyword evidence="3" id="KW-0812">Transmembrane</keyword>
<dbReference type="Proteomes" id="UP000078284">
    <property type="component" value="Chromosome 4"/>
</dbReference>
<dbReference type="PROSITE" id="PS50102">
    <property type="entry name" value="RRM"/>
    <property type="match status" value="1"/>
</dbReference>
<dbReference type="Gene3D" id="3.30.70.330">
    <property type="match status" value="1"/>
</dbReference>
<feature type="transmembrane region" description="Helical" evidence="3">
    <location>
        <begin position="194"/>
        <end position="216"/>
    </location>
</feature>
<comment type="caution">
    <text evidence="5">The sequence shown here is derived from an EMBL/GenBank/DDBJ whole genome shotgun (WGS) entry which is preliminary data.</text>
</comment>
<dbReference type="Pfam" id="PF00076">
    <property type="entry name" value="RRM_1"/>
    <property type="match status" value="1"/>
</dbReference>
<dbReference type="InterPro" id="IPR035979">
    <property type="entry name" value="RBD_domain_sf"/>
</dbReference>
<dbReference type="InterPro" id="IPR012677">
    <property type="entry name" value="Nucleotide-bd_a/b_plait_sf"/>
</dbReference>
<feature type="domain" description="RRM" evidence="4">
    <location>
        <begin position="120"/>
        <end position="165"/>
    </location>
</feature>
<accession>A0A178UW70</accession>
<evidence type="ECO:0000256" key="3">
    <source>
        <dbReference type="SAM" id="Phobius"/>
    </source>
</evidence>
<dbReference type="PANTHER" id="PTHR15241:SF386">
    <property type="entry name" value="RNA-BINDING REGION RNP-1 DOMAIN-CONTAINING PROTEIN-RELATED"/>
    <property type="match status" value="1"/>
</dbReference>
<reference evidence="6" key="1">
    <citation type="journal article" date="2016" name="Proc. Natl. Acad. Sci. U.S.A.">
        <title>Chromosome-level assembly of Arabidopsis thaliana Ler reveals the extent of translocation and inversion polymorphisms.</title>
        <authorList>
            <person name="Zapata L."/>
            <person name="Ding J."/>
            <person name="Willing E.M."/>
            <person name="Hartwig B."/>
            <person name="Bezdan D."/>
            <person name="Jiao W.B."/>
            <person name="Patel V."/>
            <person name="Velikkakam James G."/>
            <person name="Koornneef M."/>
            <person name="Ossowski S."/>
            <person name="Schneeberger K."/>
        </authorList>
    </citation>
    <scope>NUCLEOTIDE SEQUENCE [LARGE SCALE GENOMIC DNA]</scope>
    <source>
        <strain evidence="6">cv. Landsberg erecta</strain>
    </source>
</reference>
<evidence type="ECO:0000259" key="4">
    <source>
        <dbReference type="PROSITE" id="PS50102"/>
    </source>
</evidence>
<dbReference type="InterPro" id="IPR000504">
    <property type="entry name" value="RRM_dom"/>
</dbReference>
<dbReference type="AlphaFoldDB" id="A0A178UW70"/>